<dbReference type="GO" id="GO:0046872">
    <property type="term" value="F:metal ion binding"/>
    <property type="evidence" value="ECO:0007669"/>
    <property type="project" value="UniProtKB-KW"/>
</dbReference>
<dbReference type="EMBL" id="CP158568">
    <property type="protein sequence ID" value="XBY44612.1"/>
    <property type="molecule type" value="Genomic_DNA"/>
</dbReference>
<dbReference type="PRINTS" id="PR00691">
    <property type="entry name" value="ADHESINB"/>
</dbReference>
<dbReference type="GO" id="GO:0007155">
    <property type="term" value="P:cell adhesion"/>
    <property type="evidence" value="ECO:0007669"/>
    <property type="project" value="InterPro"/>
</dbReference>
<evidence type="ECO:0000313" key="8">
    <source>
        <dbReference type="EMBL" id="XBY44612.1"/>
    </source>
</evidence>
<dbReference type="InterPro" id="IPR050492">
    <property type="entry name" value="Bact_metal-bind_prot9"/>
</dbReference>
<evidence type="ECO:0000256" key="1">
    <source>
        <dbReference type="ARBA" id="ARBA00004196"/>
    </source>
</evidence>
<sequence>MTRRYALAAAGLAALLGFAAPRAALAADRMPVVATFSILGDLVAQVGGDRVAVKTLVAPGGDAHVYNPTPADAKAIAGAKVVFVNGLGLEGWFDRLLKASGTKAPIIVSTKGITPREMEAEDEGHDHDHGADKKKAEAKADAPKMVTDPHAWQSIANAKIYVGNIRDALVANDPAGADTYKANASAYLEKLDKLEADTRAAFEKVPAEQRRVITSHDAFGYFGAAYGIEFLAPQGVSTEAEATAKNVAKLIRQIKAEKIRAIFVETITDPRLINRIAKESGVKPGGAIFSDSLSPATGPAATYIDMVRHNVKLLTAAMVGA</sequence>
<dbReference type="KEGG" id="mflg:ABS361_21875"/>
<keyword evidence="5 7" id="KW-0732">Signal</keyword>
<gene>
    <name evidence="8" type="ORF">ABS361_21875</name>
</gene>
<dbReference type="RefSeq" id="WP_407049703.1">
    <property type="nucleotide sequence ID" value="NZ_CP158568.1"/>
</dbReference>
<dbReference type="PANTHER" id="PTHR42953">
    <property type="entry name" value="HIGH-AFFINITY ZINC UPTAKE SYSTEM PROTEIN ZNUA-RELATED"/>
    <property type="match status" value="1"/>
</dbReference>
<evidence type="ECO:0000256" key="2">
    <source>
        <dbReference type="ARBA" id="ARBA00011028"/>
    </source>
</evidence>
<comment type="similarity">
    <text evidence="2 6">Belongs to the bacterial solute-binding protein 9 family.</text>
</comment>
<organism evidence="8">
    <name type="scientific">Methyloraptor flagellatus</name>
    <dbReference type="NCBI Taxonomy" id="3162530"/>
    <lineage>
        <taxon>Bacteria</taxon>
        <taxon>Pseudomonadati</taxon>
        <taxon>Pseudomonadota</taxon>
        <taxon>Alphaproteobacteria</taxon>
        <taxon>Hyphomicrobiales</taxon>
        <taxon>Ancalomicrobiaceae</taxon>
        <taxon>Methyloraptor</taxon>
    </lineage>
</organism>
<dbReference type="GO" id="GO:0030313">
    <property type="term" value="C:cell envelope"/>
    <property type="evidence" value="ECO:0007669"/>
    <property type="project" value="UniProtKB-SubCell"/>
</dbReference>
<dbReference type="Pfam" id="PF01297">
    <property type="entry name" value="ZnuA"/>
    <property type="match status" value="1"/>
</dbReference>
<proteinExistence type="inferred from homology"/>
<evidence type="ECO:0000256" key="3">
    <source>
        <dbReference type="ARBA" id="ARBA00022448"/>
    </source>
</evidence>
<dbReference type="PANTHER" id="PTHR42953:SF1">
    <property type="entry name" value="METAL-BINDING PROTEIN HI_0362-RELATED"/>
    <property type="match status" value="1"/>
</dbReference>
<dbReference type="InterPro" id="IPR006129">
    <property type="entry name" value="AdhesinB"/>
</dbReference>
<reference evidence="8" key="1">
    <citation type="submission" date="2024-06" db="EMBL/GenBank/DDBJ databases">
        <title>Methylostella associata gen. nov., sp. nov., a novel Ancalomicrobiaceae-affiliated facultatively methylotrophic bacteria that feed on methanotrophs of the genus Methylococcus.</title>
        <authorList>
            <person name="Saltykova V."/>
            <person name="Danilova O.V."/>
            <person name="Oshkin I.Y."/>
            <person name="Belova S.E."/>
            <person name="Pimenov N.V."/>
            <person name="Dedysh S.N."/>
        </authorList>
    </citation>
    <scope>NUCLEOTIDE SEQUENCE</scope>
    <source>
        <strain evidence="8">S20</strain>
    </source>
</reference>
<evidence type="ECO:0000256" key="7">
    <source>
        <dbReference type="SAM" id="SignalP"/>
    </source>
</evidence>
<dbReference type="InterPro" id="IPR006128">
    <property type="entry name" value="Lipoprotein_PsaA-like"/>
</dbReference>
<name>A0AAU7XCA0_9HYPH</name>
<dbReference type="PRINTS" id="PR00690">
    <property type="entry name" value="ADHESNFAMILY"/>
</dbReference>
<keyword evidence="4" id="KW-0479">Metal-binding</keyword>
<evidence type="ECO:0000256" key="4">
    <source>
        <dbReference type="ARBA" id="ARBA00022723"/>
    </source>
</evidence>
<comment type="subcellular location">
    <subcellularLocation>
        <location evidence="1">Cell envelope</location>
    </subcellularLocation>
</comment>
<evidence type="ECO:0000256" key="5">
    <source>
        <dbReference type="ARBA" id="ARBA00022729"/>
    </source>
</evidence>
<dbReference type="AlphaFoldDB" id="A0AAU7XCA0"/>
<feature type="chain" id="PRO_5043683669" evidence="7">
    <location>
        <begin position="27"/>
        <end position="321"/>
    </location>
</feature>
<dbReference type="Gene3D" id="3.40.50.1980">
    <property type="entry name" value="Nitrogenase molybdenum iron protein domain"/>
    <property type="match status" value="2"/>
</dbReference>
<dbReference type="CDD" id="cd01137">
    <property type="entry name" value="PsaA"/>
    <property type="match status" value="1"/>
</dbReference>
<keyword evidence="3 6" id="KW-0813">Transport</keyword>
<dbReference type="InterPro" id="IPR006127">
    <property type="entry name" value="ZnuA-like"/>
</dbReference>
<evidence type="ECO:0000256" key="6">
    <source>
        <dbReference type="RuleBase" id="RU003512"/>
    </source>
</evidence>
<accession>A0AAU7XCA0</accession>
<dbReference type="GO" id="GO:0030001">
    <property type="term" value="P:metal ion transport"/>
    <property type="evidence" value="ECO:0007669"/>
    <property type="project" value="InterPro"/>
</dbReference>
<dbReference type="SUPFAM" id="SSF53807">
    <property type="entry name" value="Helical backbone' metal receptor"/>
    <property type="match status" value="1"/>
</dbReference>
<protein>
    <submittedName>
        <fullName evidence="8">Metal ABC transporter substrate-binding protein</fullName>
    </submittedName>
</protein>
<feature type="signal peptide" evidence="7">
    <location>
        <begin position="1"/>
        <end position="26"/>
    </location>
</feature>